<proteinExistence type="predicted"/>
<dbReference type="InterPro" id="IPR029069">
    <property type="entry name" value="HotDog_dom_sf"/>
</dbReference>
<evidence type="ECO:0000256" key="1">
    <source>
        <dbReference type="SAM" id="MobiDB-lite"/>
    </source>
</evidence>
<dbReference type="PANTHER" id="PTHR31793:SF24">
    <property type="entry name" value="LONG-CHAIN ACYL-COA THIOESTERASE FADM"/>
    <property type="match status" value="1"/>
</dbReference>
<gene>
    <name evidence="3" type="ORF">J5Y05_24630</name>
</gene>
<dbReference type="EMBL" id="JAGPNL010000008">
    <property type="protein sequence ID" value="MBQ0829652.1"/>
    <property type="molecule type" value="Genomic_DNA"/>
</dbReference>
<dbReference type="RefSeq" id="WP_210875271.1">
    <property type="nucleotide sequence ID" value="NZ_JAGPNL010000008.1"/>
</dbReference>
<dbReference type="GO" id="GO:0047617">
    <property type="term" value="F:fatty acyl-CoA hydrolase activity"/>
    <property type="evidence" value="ECO:0007669"/>
    <property type="project" value="TreeGrafter"/>
</dbReference>
<evidence type="ECO:0000259" key="2">
    <source>
        <dbReference type="Pfam" id="PF03061"/>
    </source>
</evidence>
<dbReference type="PANTHER" id="PTHR31793">
    <property type="entry name" value="4-HYDROXYBENZOYL-COA THIOESTERASE FAMILY MEMBER"/>
    <property type="match status" value="1"/>
</dbReference>
<comment type="caution">
    <text evidence="3">The sequence shown here is derived from an EMBL/GenBank/DDBJ whole genome shotgun (WGS) entry which is preliminary data.</text>
</comment>
<dbReference type="AlphaFoldDB" id="A0A940XM85"/>
<dbReference type="Pfam" id="PF03061">
    <property type="entry name" value="4HBT"/>
    <property type="match status" value="1"/>
</dbReference>
<name>A0A940XM85_9ACTN</name>
<evidence type="ECO:0000313" key="4">
    <source>
        <dbReference type="Proteomes" id="UP000677875"/>
    </source>
</evidence>
<dbReference type="Gene3D" id="3.10.129.10">
    <property type="entry name" value="Hotdog Thioesterase"/>
    <property type="match status" value="1"/>
</dbReference>
<keyword evidence="4" id="KW-1185">Reference proteome</keyword>
<reference evidence="3" key="1">
    <citation type="submission" date="2021-04" db="EMBL/GenBank/DDBJ databases">
        <title>Genome seq and assembly of Streptomyces sp. RG38.</title>
        <authorList>
            <person name="Chhetri G."/>
        </authorList>
    </citation>
    <scope>NUCLEOTIDE SEQUENCE</scope>
    <source>
        <strain evidence="3">RG38</strain>
    </source>
</reference>
<feature type="domain" description="Thioesterase" evidence="2">
    <location>
        <begin position="30"/>
        <end position="114"/>
    </location>
</feature>
<protein>
    <submittedName>
        <fullName evidence="3">Acyl-CoA thioesterase</fullName>
    </submittedName>
</protein>
<dbReference type="Proteomes" id="UP000677875">
    <property type="component" value="Unassembled WGS sequence"/>
</dbReference>
<dbReference type="InterPro" id="IPR006683">
    <property type="entry name" value="Thioestr_dom"/>
</dbReference>
<dbReference type="SUPFAM" id="SSF54637">
    <property type="entry name" value="Thioesterase/thiol ester dehydrase-isomerase"/>
    <property type="match status" value="1"/>
</dbReference>
<sequence length="170" mass="18557">MTAEAPAAPVPACGRLVPVTVHFDDLDALGLLHNARYPLLVERAWVALWTEHGFRFEGDWAAAGDACNAVREFRITYEAPVTRPGAHAVHLWLERLGRTGLTYGFRFCSADGATTYAHGTRVLVRLDPDTLRPSPWTDTFRTLAQALLHPQDTAPETTATPGSPARTATP</sequence>
<organism evidence="3 4">
    <name type="scientific">Streptomyces tagetis</name>
    <dbReference type="NCBI Taxonomy" id="2820809"/>
    <lineage>
        <taxon>Bacteria</taxon>
        <taxon>Bacillati</taxon>
        <taxon>Actinomycetota</taxon>
        <taxon>Actinomycetes</taxon>
        <taxon>Kitasatosporales</taxon>
        <taxon>Streptomycetaceae</taxon>
        <taxon>Streptomyces</taxon>
    </lineage>
</organism>
<dbReference type="CDD" id="cd00586">
    <property type="entry name" value="4HBT"/>
    <property type="match status" value="1"/>
</dbReference>
<feature type="compositionally biased region" description="Polar residues" evidence="1">
    <location>
        <begin position="154"/>
        <end position="170"/>
    </location>
</feature>
<evidence type="ECO:0000313" key="3">
    <source>
        <dbReference type="EMBL" id="MBQ0829652.1"/>
    </source>
</evidence>
<dbReference type="InterPro" id="IPR050563">
    <property type="entry name" value="4-hydroxybenzoyl-CoA_TE"/>
</dbReference>
<accession>A0A940XM85</accession>
<feature type="region of interest" description="Disordered" evidence="1">
    <location>
        <begin position="148"/>
        <end position="170"/>
    </location>
</feature>